<dbReference type="AlphaFoldDB" id="A0A6N4DHG3"/>
<proteinExistence type="predicted"/>
<accession>A0A6N4DHG3</accession>
<comment type="caution">
    <text evidence="2">The sequence shown here is derived from an EMBL/GenBank/DDBJ whole genome shotgun (WGS) entry which is preliminary data.</text>
</comment>
<protein>
    <submittedName>
        <fullName evidence="2">Uncharacterized protein</fullName>
    </submittedName>
</protein>
<sequence length="92" mass="9504">MNTMLKVAVAAVVLSVSSGALANDDKSSLELNLGAMFSAQVESIQVELVNATKSALEATVNDWKLAFADDENESDVTVAAVATNADAKASDE</sequence>
<reference evidence="2 3" key="1">
    <citation type="submission" date="2018-03" db="EMBL/GenBank/DDBJ databases">
        <title>Cross-interface Injection: A General Nanoliter Liquid Handling Method Applied to Single Cells Genome Amplification Automated Nanoliter Liquid Handling Applied to Single Cell Multiple Displacement Amplification.</title>
        <authorList>
            <person name="Yun J."/>
            <person name="Xu P."/>
            <person name="Xu J."/>
            <person name="Dai X."/>
            <person name="Wang Y."/>
            <person name="Zheng X."/>
            <person name="Cao C."/>
            <person name="Yi Q."/>
            <person name="Zhu Y."/>
            <person name="Wang L."/>
            <person name="Dong Z."/>
            <person name="Huang Y."/>
            <person name="Huang L."/>
            <person name="Du W."/>
        </authorList>
    </citation>
    <scope>NUCLEOTIDE SEQUENCE [LARGE SCALE GENOMIC DNA]</scope>
    <source>
        <strain evidence="2 3">A9-4</strain>
    </source>
</reference>
<keyword evidence="1" id="KW-0732">Signal</keyword>
<name>A0A6N4DHG3_9GAMM</name>
<evidence type="ECO:0000256" key="1">
    <source>
        <dbReference type="SAM" id="SignalP"/>
    </source>
</evidence>
<organism evidence="2 3">
    <name type="scientific">Pseudidiomarina aestuarii</name>
    <dbReference type="NCBI Taxonomy" id="624146"/>
    <lineage>
        <taxon>Bacteria</taxon>
        <taxon>Pseudomonadati</taxon>
        <taxon>Pseudomonadota</taxon>
        <taxon>Gammaproteobacteria</taxon>
        <taxon>Alteromonadales</taxon>
        <taxon>Idiomarinaceae</taxon>
        <taxon>Pseudidiomarina</taxon>
    </lineage>
</organism>
<evidence type="ECO:0000313" key="3">
    <source>
        <dbReference type="Proteomes" id="UP000241514"/>
    </source>
</evidence>
<gene>
    <name evidence="2" type="ORF">C9928_05480</name>
</gene>
<dbReference type="EMBL" id="PYVG01000032">
    <property type="protein sequence ID" value="PTB88816.1"/>
    <property type="molecule type" value="Genomic_DNA"/>
</dbReference>
<dbReference type="Proteomes" id="UP000241514">
    <property type="component" value="Unassembled WGS sequence"/>
</dbReference>
<evidence type="ECO:0000313" key="2">
    <source>
        <dbReference type="EMBL" id="PTB88816.1"/>
    </source>
</evidence>
<feature type="chain" id="PRO_5026660084" evidence="1">
    <location>
        <begin position="23"/>
        <end position="92"/>
    </location>
</feature>
<feature type="signal peptide" evidence="1">
    <location>
        <begin position="1"/>
        <end position="22"/>
    </location>
</feature>